<dbReference type="InterPro" id="IPR007492">
    <property type="entry name" value="LytTR_DNA-bd_dom"/>
</dbReference>
<accession>A0A173VES7</accession>
<dbReference type="RefSeq" id="WP_055170851.1">
    <property type="nucleotide sequence ID" value="NZ_CYXX01000025.1"/>
</dbReference>
<dbReference type="PROSITE" id="PS50930">
    <property type="entry name" value="HTH_LYTTR"/>
    <property type="match status" value="1"/>
</dbReference>
<evidence type="ECO:0000313" key="7">
    <source>
        <dbReference type="Proteomes" id="UP000095453"/>
    </source>
</evidence>
<proteinExistence type="predicted"/>
<reference evidence="6 7" key="1">
    <citation type="submission" date="2015-09" db="EMBL/GenBank/DDBJ databases">
        <authorList>
            <consortium name="Pathogen Informatics"/>
        </authorList>
    </citation>
    <scope>NUCLEOTIDE SEQUENCE [LARGE SCALE GENOMIC DNA]</scope>
    <source>
        <strain evidence="6 7">2789STDY5608887</strain>
    </source>
</reference>
<dbReference type="Pfam" id="PF00072">
    <property type="entry name" value="Response_reg"/>
    <property type="match status" value="1"/>
</dbReference>
<dbReference type="InterPro" id="IPR011006">
    <property type="entry name" value="CheY-like_superfamily"/>
</dbReference>
<dbReference type="Gene3D" id="3.40.50.2300">
    <property type="match status" value="1"/>
</dbReference>
<feature type="domain" description="Response regulatory" evidence="4">
    <location>
        <begin position="2"/>
        <end position="121"/>
    </location>
</feature>
<dbReference type="Proteomes" id="UP000095453">
    <property type="component" value="Unassembled WGS sequence"/>
</dbReference>
<dbReference type="InterPro" id="IPR001789">
    <property type="entry name" value="Sig_transdc_resp-reg_receiver"/>
</dbReference>
<evidence type="ECO:0000259" key="5">
    <source>
        <dbReference type="PROSITE" id="PS50930"/>
    </source>
</evidence>
<evidence type="ECO:0000256" key="2">
    <source>
        <dbReference type="ARBA" id="ARBA00024867"/>
    </source>
</evidence>
<feature type="modified residue" description="4-aspartylphosphate" evidence="3">
    <location>
        <position position="58"/>
    </location>
</feature>
<dbReference type="AlphaFoldDB" id="A0A173VES7"/>
<evidence type="ECO:0000256" key="1">
    <source>
        <dbReference type="ARBA" id="ARBA00018672"/>
    </source>
</evidence>
<dbReference type="SMART" id="SM00850">
    <property type="entry name" value="LytTR"/>
    <property type="match status" value="1"/>
</dbReference>
<comment type="function">
    <text evidence="2">May play the central regulatory role in sporulation. It may be an element of the effector pathway responsible for the activation of sporulation genes in response to nutritional stress. Spo0A may act in concert with spo0H (a sigma factor) to control the expression of some genes that are critical to the sporulation process.</text>
</comment>
<dbReference type="SUPFAM" id="SSF52172">
    <property type="entry name" value="CheY-like"/>
    <property type="match status" value="1"/>
</dbReference>
<dbReference type="GO" id="GO:0000156">
    <property type="term" value="F:phosphorelay response regulator activity"/>
    <property type="evidence" value="ECO:0007669"/>
    <property type="project" value="InterPro"/>
</dbReference>
<dbReference type="GO" id="GO:0003677">
    <property type="term" value="F:DNA binding"/>
    <property type="evidence" value="ECO:0007669"/>
    <property type="project" value="InterPro"/>
</dbReference>
<dbReference type="PANTHER" id="PTHR37299:SF1">
    <property type="entry name" value="STAGE 0 SPORULATION PROTEIN A HOMOLOG"/>
    <property type="match status" value="1"/>
</dbReference>
<dbReference type="EMBL" id="CYXX01000025">
    <property type="protein sequence ID" value="CUN24438.1"/>
    <property type="molecule type" value="Genomic_DNA"/>
</dbReference>
<evidence type="ECO:0000256" key="3">
    <source>
        <dbReference type="PROSITE-ProRule" id="PRU00169"/>
    </source>
</evidence>
<dbReference type="SMART" id="SM00448">
    <property type="entry name" value="REC"/>
    <property type="match status" value="1"/>
</dbReference>
<evidence type="ECO:0000259" key="4">
    <source>
        <dbReference type="PROSITE" id="PS50110"/>
    </source>
</evidence>
<dbReference type="Pfam" id="PF04397">
    <property type="entry name" value="LytTR"/>
    <property type="match status" value="1"/>
</dbReference>
<dbReference type="Gene3D" id="2.40.50.1020">
    <property type="entry name" value="LytTr DNA-binding domain"/>
    <property type="match status" value="1"/>
</dbReference>
<gene>
    <name evidence="6" type="primary">lytR_7</name>
    <name evidence="6" type="ORF">ERS852444_02748</name>
</gene>
<dbReference type="InterPro" id="IPR046947">
    <property type="entry name" value="LytR-like"/>
</dbReference>
<sequence>MRVAVVEDELLSRKKILSYLEMFEKESGIPIQVETLTDGTEIVEKYNTGKKYDVILLDIEMEHMDGMKAAEWIRNLDEEVILIFITNMAQFVMKGYEVSALDFLVKPVSYYMFVEKMHKAYDRVSMREERSIIIKGKECIYKVHTTELIYIEVQNHSLTFHTMQGNYMCTGSLKKVEKDLEGLPFARCSSSYLLNLMHVLRIEKEHVIMDNKDELLLSRLKRQEFMEILTDYYGGVQ</sequence>
<organism evidence="6 7">
    <name type="scientific">Roseburia inulinivorans</name>
    <dbReference type="NCBI Taxonomy" id="360807"/>
    <lineage>
        <taxon>Bacteria</taxon>
        <taxon>Bacillati</taxon>
        <taxon>Bacillota</taxon>
        <taxon>Clostridia</taxon>
        <taxon>Lachnospirales</taxon>
        <taxon>Lachnospiraceae</taxon>
        <taxon>Roseburia</taxon>
    </lineage>
</organism>
<dbReference type="PANTHER" id="PTHR37299">
    <property type="entry name" value="TRANSCRIPTIONAL REGULATOR-RELATED"/>
    <property type="match status" value="1"/>
</dbReference>
<feature type="domain" description="HTH LytTR-type" evidence="5">
    <location>
        <begin position="132"/>
        <end position="231"/>
    </location>
</feature>
<protein>
    <recommendedName>
        <fullName evidence="1">Stage 0 sporulation protein A homolog</fullName>
    </recommendedName>
</protein>
<dbReference type="PROSITE" id="PS50110">
    <property type="entry name" value="RESPONSE_REGULATORY"/>
    <property type="match status" value="1"/>
</dbReference>
<evidence type="ECO:0000313" key="6">
    <source>
        <dbReference type="EMBL" id="CUN24438.1"/>
    </source>
</evidence>
<keyword evidence="3" id="KW-0597">Phosphoprotein</keyword>
<name>A0A173VES7_9FIRM</name>